<dbReference type="PROSITE" id="PS50835">
    <property type="entry name" value="IG_LIKE"/>
    <property type="match status" value="1"/>
</dbReference>
<proteinExistence type="predicted"/>
<dbReference type="InterPro" id="IPR013783">
    <property type="entry name" value="Ig-like_fold"/>
</dbReference>
<organism evidence="3 4">
    <name type="scientific">Holothuria leucospilota</name>
    <name type="common">Black long sea cucumber</name>
    <name type="synonym">Mertensiothuria leucospilota</name>
    <dbReference type="NCBI Taxonomy" id="206669"/>
    <lineage>
        <taxon>Eukaryota</taxon>
        <taxon>Metazoa</taxon>
        <taxon>Echinodermata</taxon>
        <taxon>Eleutherozoa</taxon>
        <taxon>Echinozoa</taxon>
        <taxon>Holothuroidea</taxon>
        <taxon>Aspidochirotacea</taxon>
        <taxon>Aspidochirotida</taxon>
        <taxon>Holothuriidae</taxon>
        <taxon>Holothuria</taxon>
    </lineage>
</organism>
<accession>A0A9Q1CA40</accession>
<dbReference type="Gene3D" id="2.60.40.10">
    <property type="entry name" value="Immunoglobulins"/>
    <property type="match status" value="2"/>
</dbReference>
<dbReference type="SUPFAM" id="SSF48726">
    <property type="entry name" value="Immunoglobulin"/>
    <property type="match status" value="1"/>
</dbReference>
<dbReference type="InterPro" id="IPR036116">
    <property type="entry name" value="FN3_sf"/>
</dbReference>
<name>A0A9Q1CA40_HOLLE</name>
<reference evidence="3" key="1">
    <citation type="submission" date="2021-10" db="EMBL/GenBank/DDBJ databases">
        <title>Tropical sea cucumber genome reveals ecological adaptation and Cuvierian tubules defense mechanism.</title>
        <authorList>
            <person name="Chen T."/>
        </authorList>
    </citation>
    <scope>NUCLEOTIDE SEQUENCE</scope>
    <source>
        <strain evidence="3">Nanhai2018</strain>
        <tissue evidence="3">Muscle</tissue>
    </source>
</reference>
<keyword evidence="4" id="KW-1185">Reference proteome</keyword>
<dbReference type="InterPro" id="IPR036179">
    <property type="entry name" value="Ig-like_dom_sf"/>
</dbReference>
<dbReference type="AlphaFoldDB" id="A0A9Q1CA40"/>
<comment type="caution">
    <text evidence="3">The sequence shown here is derived from an EMBL/GenBank/DDBJ whole genome shotgun (WGS) entry which is preliminary data.</text>
</comment>
<dbReference type="InterPro" id="IPR007110">
    <property type="entry name" value="Ig-like_dom"/>
</dbReference>
<protein>
    <submittedName>
        <fullName evidence="3">Tyrosine-protein phosphatase Lar-like</fullName>
    </submittedName>
</protein>
<dbReference type="Proteomes" id="UP001152320">
    <property type="component" value="Chromosome 6"/>
</dbReference>
<feature type="domain" description="Ig-like" evidence="1">
    <location>
        <begin position="28"/>
        <end position="81"/>
    </location>
</feature>
<sequence>MVLTICRLLVIGGVLLWKVLFCDSTRFIEEGKEFILHCPQVNSSNTANWSRNGRNLSELIGNLSYHVTSARFSDSGVYTCTRSGFVEVFDVKVGRGPTVHRTVCFNSSNTTILCTTRAGYTSNTRVCLKVEHVFLNVKEVEKQCNEGNVTLTLDLDEFQYQTFNFITTVTNPFGQRTKLDQFRRLGDKVIPHPPMYVEMYPDGVYSFNVSFTIPPSWKIGSKLLYSYTVTQDNLPSHHSLERPLVNLTFKIQVQRKPYSLVCLRIRLKYFYSDFWGEYSLPKCQRTTEAAPSTGPLSVAATSVQDILNPGYRNVTVTWEPPEERNRNGIIYQYSVTLKKETVEFTNEVDNYDALMHVFVNGNVTRCTLSGIPSYQPVNITLKAWTKMGVSPGTSYTLDPLPDRKKAVTDGTKRTFTRKMTMATTMTLTIPITTTVILKFLQYFQAKSSVCRQ</sequence>
<dbReference type="EMBL" id="JAIZAY010000006">
    <property type="protein sequence ID" value="KAJ8040973.1"/>
    <property type="molecule type" value="Genomic_DNA"/>
</dbReference>
<evidence type="ECO:0000313" key="3">
    <source>
        <dbReference type="EMBL" id="KAJ8040973.1"/>
    </source>
</evidence>
<dbReference type="InterPro" id="IPR003961">
    <property type="entry name" value="FN3_dom"/>
</dbReference>
<evidence type="ECO:0000259" key="1">
    <source>
        <dbReference type="PROSITE" id="PS50835"/>
    </source>
</evidence>
<dbReference type="PROSITE" id="PS50853">
    <property type="entry name" value="FN3"/>
    <property type="match status" value="1"/>
</dbReference>
<evidence type="ECO:0000313" key="4">
    <source>
        <dbReference type="Proteomes" id="UP001152320"/>
    </source>
</evidence>
<dbReference type="OrthoDB" id="5989032at2759"/>
<dbReference type="CDD" id="cd00063">
    <property type="entry name" value="FN3"/>
    <property type="match status" value="1"/>
</dbReference>
<evidence type="ECO:0000259" key="2">
    <source>
        <dbReference type="PROSITE" id="PS50853"/>
    </source>
</evidence>
<dbReference type="SUPFAM" id="SSF49265">
    <property type="entry name" value="Fibronectin type III"/>
    <property type="match status" value="1"/>
</dbReference>
<gene>
    <name evidence="3" type="ORF">HOLleu_15442</name>
</gene>
<feature type="domain" description="Fibronectin type-III" evidence="2">
    <location>
        <begin position="299"/>
        <end position="402"/>
    </location>
</feature>